<dbReference type="Proteomes" id="UP000317355">
    <property type="component" value="Unassembled WGS sequence"/>
</dbReference>
<dbReference type="SUPFAM" id="SSF52540">
    <property type="entry name" value="P-loop containing nucleoside triphosphate hydrolases"/>
    <property type="match status" value="2"/>
</dbReference>
<dbReference type="InterPro" id="IPR027417">
    <property type="entry name" value="P-loop_NTPase"/>
</dbReference>
<organism evidence="6 7">
    <name type="scientific">Sedimenticola thiotaurini</name>
    <dbReference type="NCBI Taxonomy" id="1543721"/>
    <lineage>
        <taxon>Bacteria</taxon>
        <taxon>Pseudomonadati</taxon>
        <taxon>Pseudomonadota</taxon>
        <taxon>Gammaproteobacteria</taxon>
        <taxon>Chromatiales</taxon>
        <taxon>Sedimenticolaceae</taxon>
        <taxon>Sedimenticola</taxon>
    </lineage>
</organism>
<dbReference type="SMART" id="SM00382">
    <property type="entry name" value="AAA"/>
    <property type="match status" value="1"/>
</dbReference>
<evidence type="ECO:0000256" key="2">
    <source>
        <dbReference type="ARBA" id="ARBA00022840"/>
    </source>
</evidence>
<dbReference type="EMBL" id="VMRY01000018">
    <property type="protein sequence ID" value="TVT56796.1"/>
    <property type="molecule type" value="Genomic_DNA"/>
</dbReference>
<proteinExistence type="inferred from homology"/>
<accession>A0A558D764</accession>
<dbReference type="InterPro" id="IPR052381">
    <property type="entry name" value="AAA_domain_protein"/>
</dbReference>
<evidence type="ECO:0000313" key="6">
    <source>
        <dbReference type="EMBL" id="TVT56796.1"/>
    </source>
</evidence>
<sequence>MKDLHDLELILTSHTPVIVIESLEEVRVSQMLAQLGLRLDYPMHQWAVTEGLKRLEADFGAQKFTSEPVEVLKHIKAVSQPGYYLLLDFHPFLDDPINVRLIKEIAQEHETLHKTLIFLSHDFPIPAEIRHLTARFNLRLPDRASIKMLIKDEARRWQSRHRRKVQADPLAVDRLAANLAGVTATDARRLIRSAIENDGAISQDDLPGLMKTKYELINQDGVIAFEYDTASFAEVAGLTRLKEWLSHRHNSFVNPNGKVDRPKGIMLLGVQGAGKSLAAKAVAGTFNAPLLRIDFGALYNKYIGETEKNLRGALEIAESMAPCVLWMDEIEKGVSPGHSDEGVSQRILGTLLTWMAENKSQVFIVATANDIERLPPELIRKGRLDEIFFVDLPRVEVRREIFDIHLRRRNQAPSGFDLDLLAEASAGFTGAEIEQAIVSALYAAQAQEKKLHTEHLLEEIERTSPLSVVMAEKMERLRDWATGRTVTAD</sequence>
<evidence type="ECO:0000256" key="3">
    <source>
        <dbReference type="ARBA" id="ARBA00038088"/>
    </source>
</evidence>
<dbReference type="Gene3D" id="1.10.8.60">
    <property type="match status" value="1"/>
</dbReference>
<name>A0A558D764_9GAMM</name>
<dbReference type="STRING" id="1543721.AAY24_14920"/>
<keyword evidence="2" id="KW-0067">ATP-binding</keyword>
<dbReference type="PANTHER" id="PTHR42960">
    <property type="entry name" value="YCF46 PROTEIN"/>
    <property type="match status" value="1"/>
</dbReference>
<dbReference type="GO" id="GO:0016887">
    <property type="term" value="F:ATP hydrolysis activity"/>
    <property type="evidence" value="ECO:0007669"/>
    <property type="project" value="InterPro"/>
</dbReference>
<gene>
    <name evidence="6" type="ORF">FHK82_06770</name>
</gene>
<dbReference type="Gene3D" id="3.40.50.300">
    <property type="entry name" value="P-loop containing nucleotide triphosphate hydrolases"/>
    <property type="match status" value="1"/>
</dbReference>
<evidence type="ECO:0000313" key="7">
    <source>
        <dbReference type="Proteomes" id="UP000317355"/>
    </source>
</evidence>
<comment type="similarity">
    <text evidence="3">Belongs to the AAA ATPase family. Highly divergent.</text>
</comment>
<comment type="caution">
    <text evidence="6">The sequence shown here is derived from an EMBL/GenBank/DDBJ whole genome shotgun (WGS) entry which is preliminary data.</text>
</comment>
<dbReference type="InterPro" id="IPR003959">
    <property type="entry name" value="ATPase_AAA_core"/>
</dbReference>
<reference evidence="6 7" key="1">
    <citation type="submission" date="2019-07" db="EMBL/GenBank/DDBJ databases">
        <title>The pathways for chlorine oxyanion respiration interact through the shared metabolite chlorate.</title>
        <authorList>
            <person name="Barnum T.P."/>
            <person name="Cheng Y."/>
            <person name="Hill K.A."/>
            <person name="Lucas L.N."/>
            <person name="Carlson H.K."/>
            <person name="Coates J.D."/>
        </authorList>
    </citation>
    <scope>NUCLEOTIDE SEQUENCE [LARGE SCALE GENOMIC DNA]</scope>
    <source>
        <strain evidence="6">BK-3</strain>
    </source>
</reference>
<feature type="domain" description="AAA+ ATPase" evidence="5">
    <location>
        <begin position="261"/>
        <end position="394"/>
    </location>
</feature>
<dbReference type="Pfam" id="PF00004">
    <property type="entry name" value="AAA"/>
    <property type="match status" value="1"/>
</dbReference>
<dbReference type="AlphaFoldDB" id="A0A558D764"/>
<evidence type="ECO:0000259" key="5">
    <source>
        <dbReference type="SMART" id="SM00382"/>
    </source>
</evidence>
<evidence type="ECO:0000256" key="4">
    <source>
        <dbReference type="ARBA" id="ARBA00040480"/>
    </source>
</evidence>
<dbReference type="InterPro" id="IPR003593">
    <property type="entry name" value="AAA+_ATPase"/>
</dbReference>
<keyword evidence="1" id="KW-0547">Nucleotide-binding</keyword>
<protein>
    <recommendedName>
        <fullName evidence="4">Uncharacterized AAA domain-containing protein ycf46</fullName>
    </recommendedName>
</protein>
<dbReference type="PANTHER" id="PTHR42960:SF1">
    <property type="entry name" value="YCF46 PROTEIN"/>
    <property type="match status" value="1"/>
</dbReference>
<dbReference type="GO" id="GO:0005524">
    <property type="term" value="F:ATP binding"/>
    <property type="evidence" value="ECO:0007669"/>
    <property type="project" value="UniProtKB-KW"/>
</dbReference>
<evidence type="ECO:0000256" key="1">
    <source>
        <dbReference type="ARBA" id="ARBA00022741"/>
    </source>
</evidence>